<dbReference type="GO" id="GO:0003964">
    <property type="term" value="F:RNA-directed DNA polymerase activity"/>
    <property type="evidence" value="ECO:0007669"/>
    <property type="project" value="UniProtKB-EC"/>
</dbReference>
<gene>
    <name evidence="4" type="primary">Tf2-8</name>
    <name evidence="4" type="ORF">EVAR_48214_1</name>
</gene>
<dbReference type="InterPro" id="IPR043502">
    <property type="entry name" value="DNA/RNA_pol_sf"/>
</dbReference>
<sequence>MQHLSRLLEAILSEGFRLKFSKCNFANNYAKYLGHIIENNSVRPLKDYLTAVKNFPIPETRKNIRQFLGKVNFHHKFIPHSAIILDPLHNLLRKDVKFIWSKECQESFDRIKQLLCSKPILRIFDPAQPIKIYTDASIKGVGAILKQEDKTGVSKPVAYFSKKLTESQKKKKAIYLECLAIKESLKYWQHWLMGKEFVIYSDHKPLENLNIKARTDEELGDLMHYLSQYNFKVKYNAGQSNQEADCLSRNPVLEPDEN</sequence>
<dbReference type="STRING" id="151549.A0A4C1XS76"/>
<name>A0A4C1XS76_EUMVA</name>
<dbReference type="EMBL" id="BGZK01000967">
    <property type="protein sequence ID" value="GBP66806.1"/>
    <property type="molecule type" value="Genomic_DNA"/>
</dbReference>
<dbReference type="OrthoDB" id="8022549at2759"/>
<dbReference type="Proteomes" id="UP000299102">
    <property type="component" value="Unassembled WGS sequence"/>
</dbReference>
<evidence type="ECO:0000313" key="5">
    <source>
        <dbReference type="Proteomes" id="UP000299102"/>
    </source>
</evidence>
<dbReference type="InterPro" id="IPR050951">
    <property type="entry name" value="Retrovirus_Pol_polyprotein"/>
</dbReference>
<evidence type="ECO:0000256" key="2">
    <source>
        <dbReference type="ARBA" id="ARBA00023268"/>
    </source>
</evidence>
<dbReference type="Pfam" id="PF17919">
    <property type="entry name" value="RT_RNaseH_2"/>
    <property type="match status" value="1"/>
</dbReference>
<dbReference type="AlphaFoldDB" id="A0A4C1XS76"/>
<evidence type="ECO:0000259" key="3">
    <source>
        <dbReference type="Pfam" id="PF17919"/>
    </source>
</evidence>
<comment type="caution">
    <text evidence="4">The sequence shown here is derived from an EMBL/GenBank/DDBJ whole genome shotgun (WGS) entry which is preliminary data.</text>
</comment>
<evidence type="ECO:0000256" key="1">
    <source>
        <dbReference type="ARBA" id="ARBA00012493"/>
    </source>
</evidence>
<organism evidence="4 5">
    <name type="scientific">Eumeta variegata</name>
    <name type="common">Bagworm moth</name>
    <name type="synonym">Eumeta japonica</name>
    <dbReference type="NCBI Taxonomy" id="151549"/>
    <lineage>
        <taxon>Eukaryota</taxon>
        <taxon>Metazoa</taxon>
        <taxon>Ecdysozoa</taxon>
        <taxon>Arthropoda</taxon>
        <taxon>Hexapoda</taxon>
        <taxon>Insecta</taxon>
        <taxon>Pterygota</taxon>
        <taxon>Neoptera</taxon>
        <taxon>Endopterygota</taxon>
        <taxon>Lepidoptera</taxon>
        <taxon>Glossata</taxon>
        <taxon>Ditrysia</taxon>
        <taxon>Tineoidea</taxon>
        <taxon>Psychidae</taxon>
        <taxon>Oiketicinae</taxon>
        <taxon>Eumeta</taxon>
    </lineage>
</organism>
<dbReference type="SUPFAM" id="SSF56672">
    <property type="entry name" value="DNA/RNA polymerases"/>
    <property type="match status" value="1"/>
</dbReference>
<proteinExistence type="predicted"/>
<dbReference type="Gene3D" id="3.30.70.270">
    <property type="match status" value="2"/>
</dbReference>
<protein>
    <recommendedName>
        <fullName evidence="1">RNA-directed DNA polymerase</fullName>
        <ecNumber evidence="1">2.7.7.49</ecNumber>
    </recommendedName>
</protein>
<keyword evidence="2" id="KW-0511">Multifunctional enzyme</keyword>
<dbReference type="CDD" id="cd09274">
    <property type="entry name" value="RNase_HI_RT_Ty3"/>
    <property type="match status" value="1"/>
</dbReference>
<feature type="domain" description="Reverse transcriptase/retrotransposon-derived protein RNase H-like" evidence="3">
    <location>
        <begin position="100"/>
        <end position="199"/>
    </location>
</feature>
<dbReference type="InterPro" id="IPR043128">
    <property type="entry name" value="Rev_trsase/Diguanyl_cyclase"/>
</dbReference>
<dbReference type="EC" id="2.7.7.49" evidence="1"/>
<evidence type="ECO:0000313" key="4">
    <source>
        <dbReference type="EMBL" id="GBP66806.1"/>
    </source>
</evidence>
<dbReference type="InterPro" id="IPR041577">
    <property type="entry name" value="RT_RNaseH_2"/>
</dbReference>
<dbReference type="PANTHER" id="PTHR37984:SF5">
    <property type="entry name" value="PROTEIN NYNRIN-LIKE"/>
    <property type="match status" value="1"/>
</dbReference>
<dbReference type="PANTHER" id="PTHR37984">
    <property type="entry name" value="PROTEIN CBG26694"/>
    <property type="match status" value="1"/>
</dbReference>
<reference evidence="4 5" key="1">
    <citation type="journal article" date="2019" name="Commun. Biol.">
        <title>The bagworm genome reveals a unique fibroin gene that provides high tensile strength.</title>
        <authorList>
            <person name="Kono N."/>
            <person name="Nakamura H."/>
            <person name="Ohtoshi R."/>
            <person name="Tomita M."/>
            <person name="Numata K."/>
            <person name="Arakawa K."/>
        </authorList>
    </citation>
    <scope>NUCLEOTIDE SEQUENCE [LARGE SCALE GENOMIC DNA]</scope>
</reference>
<dbReference type="FunFam" id="3.30.70.270:FF:000020">
    <property type="entry name" value="Transposon Tf2-6 polyprotein-like Protein"/>
    <property type="match status" value="1"/>
</dbReference>
<accession>A0A4C1XS76</accession>
<keyword evidence="5" id="KW-1185">Reference proteome</keyword>